<accession>A0ABV0Y3Q8</accession>
<keyword evidence="3" id="KW-1185">Reference proteome</keyword>
<reference evidence="2 3" key="1">
    <citation type="submission" date="2021-06" db="EMBL/GenBank/DDBJ databases">
        <authorList>
            <person name="Palmer J.M."/>
        </authorList>
    </citation>
    <scope>NUCLEOTIDE SEQUENCE [LARGE SCALE GENOMIC DNA]</scope>
    <source>
        <strain evidence="2 3">AS_MEX2019</strain>
        <tissue evidence="2">Muscle</tissue>
    </source>
</reference>
<keyword evidence="1" id="KW-0812">Transmembrane</keyword>
<feature type="transmembrane region" description="Helical" evidence="1">
    <location>
        <begin position="144"/>
        <end position="166"/>
    </location>
</feature>
<evidence type="ECO:0000313" key="2">
    <source>
        <dbReference type="EMBL" id="MEQ2288198.1"/>
    </source>
</evidence>
<protein>
    <submittedName>
        <fullName evidence="2">Uncharacterized protein</fullName>
    </submittedName>
</protein>
<keyword evidence="1" id="KW-0472">Membrane</keyword>
<feature type="non-terminal residue" evidence="2">
    <location>
        <position position="191"/>
    </location>
</feature>
<organism evidence="2 3">
    <name type="scientific">Ameca splendens</name>
    <dbReference type="NCBI Taxonomy" id="208324"/>
    <lineage>
        <taxon>Eukaryota</taxon>
        <taxon>Metazoa</taxon>
        <taxon>Chordata</taxon>
        <taxon>Craniata</taxon>
        <taxon>Vertebrata</taxon>
        <taxon>Euteleostomi</taxon>
        <taxon>Actinopterygii</taxon>
        <taxon>Neopterygii</taxon>
        <taxon>Teleostei</taxon>
        <taxon>Neoteleostei</taxon>
        <taxon>Acanthomorphata</taxon>
        <taxon>Ovalentaria</taxon>
        <taxon>Atherinomorphae</taxon>
        <taxon>Cyprinodontiformes</taxon>
        <taxon>Goodeidae</taxon>
        <taxon>Ameca</taxon>
    </lineage>
</organism>
<proteinExistence type="predicted"/>
<dbReference type="Proteomes" id="UP001469553">
    <property type="component" value="Unassembled WGS sequence"/>
</dbReference>
<evidence type="ECO:0000256" key="1">
    <source>
        <dbReference type="SAM" id="Phobius"/>
    </source>
</evidence>
<sequence length="191" mass="20900">MSYNIKGQPPEAGLIEPDFPYGLEKEAGTASHAFLRARPGFDLASLSGGKYSPGCARPILLGYSVTHTHTPTHMHGHTHSLCLHARHRRSTYSVGGRTEAHTISAASQWGDAAKSRQSGHSTGAFRRTHGQAVILTELLPLSELLRLGLTMSWLLAMWISLSFLLLCQATLYQTIQQHHVARPGRTDILTL</sequence>
<gene>
    <name evidence="2" type="ORF">AMECASPLE_020305</name>
</gene>
<dbReference type="EMBL" id="JAHRIP010020494">
    <property type="protein sequence ID" value="MEQ2288198.1"/>
    <property type="molecule type" value="Genomic_DNA"/>
</dbReference>
<name>A0ABV0Y3Q8_9TELE</name>
<comment type="caution">
    <text evidence="2">The sequence shown here is derived from an EMBL/GenBank/DDBJ whole genome shotgun (WGS) entry which is preliminary data.</text>
</comment>
<evidence type="ECO:0000313" key="3">
    <source>
        <dbReference type="Proteomes" id="UP001469553"/>
    </source>
</evidence>
<keyword evidence="1" id="KW-1133">Transmembrane helix</keyword>